<evidence type="ECO:0000256" key="1">
    <source>
        <dbReference type="ARBA" id="ARBA00022741"/>
    </source>
</evidence>
<dbReference type="GO" id="GO:0005524">
    <property type="term" value="F:ATP binding"/>
    <property type="evidence" value="ECO:0007669"/>
    <property type="project" value="UniProtKB-UniRule"/>
</dbReference>
<reference evidence="5" key="1">
    <citation type="submission" date="2021-06" db="EMBL/GenBank/DDBJ databases">
        <authorList>
            <person name="Kallberg Y."/>
            <person name="Tangrot J."/>
            <person name="Rosling A."/>
        </authorList>
    </citation>
    <scope>NUCLEOTIDE SEQUENCE</scope>
    <source>
        <strain evidence="5">CL551</strain>
    </source>
</reference>
<dbReference type="SUPFAM" id="SSF56112">
    <property type="entry name" value="Protein kinase-like (PK-like)"/>
    <property type="match status" value="1"/>
</dbReference>
<dbReference type="AlphaFoldDB" id="A0A9N9G0A7"/>
<accession>A0A9N9G0A7</accession>
<organism evidence="5 6">
    <name type="scientific">Acaulospora morrowiae</name>
    <dbReference type="NCBI Taxonomy" id="94023"/>
    <lineage>
        <taxon>Eukaryota</taxon>
        <taxon>Fungi</taxon>
        <taxon>Fungi incertae sedis</taxon>
        <taxon>Mucoromycota</taxon>
        <taxon>Glomeromycotina</taxon>
        <taxon>Glomeromycetes</taxon>
        <taxon>Diversisporales</taxon>
        <taxon>Acaulosporaceae</taxon>
        <taxon>Acaulospora</taxon>
    </lineage>
</organism>
<dbReference type="GO" id="GO:0005886">
    <property type="term" value="C:plasma membrane"/>
    <property type="evidence" value="ECO:0007669"/>
    <property type="project" value="TreeGrafter"/>
</dbReference>
<dbReference type="PROSITE" id="PS00107">
    <property type="entry name" value="PROTEIN_KINASE_ATP"/>
    <property type="match status" value="1"/>
</dbReference>
<keyword evidence="2 3" id="KW-0067">ATP-binding</keyword>
<sequence length="158" mass="18419">MDENERLFQLFQRAITEYELNNIPIRNLKNKKKIGEGGFSKVYICNIDGDSRMVAVKEIYVGDENSEASIKSFLNELKLHCKAKNHRIIELFGVGYDEKEVSCYLVMELAECNLRKHLTDKKDELKWDKKIELAIQLTEGLSYIHNVMNVLHRDLVLD</sequence>
<evidence type="ECO:0000256" key="3">
    <source>
        <dbReference type="PROSITE-ProRule" id="PRU10141"/>
    </source>
</evidence>
<keyword evidence="1 3" id="KW-0547">Nucleotide-binding</keyword>
<feature type="domain" description="Protein kinase" evidence="4">
    <location>
        <begin position="28"/>
        <end position="158"/>
    </location>
</feature>
<keyword evidence="6" id="KW-1185">Reference proteome</keyword>
<dbReference type="PROSITE" id="PS50011">
    <property type="entry name" value="PROTEIN_KINASE_DOM"/>
    <property type="match status" value="1"/>
</dbReference>
<dbReference type="PANTHER" id="PTHR27001">
    <property type="entry name" value="OS01G0253100 PROTEIN"/>
    <property type="match status" value="1"/>
</dbReference>
<evidence type="ECO:0000313" key="5">
    <source>
        <dbReference type="EMBL" id="CAG8568377.1"/>
    </source>
</evidence>
<proteinExistence type="predicted"/>
<protein>
    <submittedName>
        <fullName evidence="5">14801_t:CDS:1</fullName>
    </submittedName>
</protein>
<evidence type="ECO:0000313" key="6">
    <source>
        <dbReference type="Proteomes" id="UP000789342"/>
    </source>
</evidence>
<dbReference type="OrthoDB" id="6718656at2759"/>
<dbReference type="PANTHER" id="PTHR27001:SF931">
    <property type="entry name" value="OS11G0664100 PROTEIN"/>
    <property type="match status" value="1"/>
</dbReference>
<dbReference type="Proteomes" id="UP000789342">
    <property type="component" value="Unassembled WGS sequence"/>
</dbReference>
<comment type="caution">
    <text evidence="5">The sequence shown here is derived from an EMBL/GenBank/DDBJ whole genome shotgun (WGS) entry which is preliminary data.</text>
</comment>
<gene>
    <name evidence="5" type="ORF">AMORRO_LOCUS6350</name>
</gene>
<dbReference type="Gene3D" id="1.10.510.10">
    <property type="entry name" value="Transferase(Phosphotransferase) domain 1"/>
    <property type="match status" value="1"/>
</dbReference>
<evidence type="ECO:0000259" key="4">
    <source>
        <dbReference type="PROSITE" id="PS50011"/>
    </source>
</evidence>
<evidence type="ECO:0000256" key="2">
    <source>
        <dbReference type="ARBA" id="ARBA00022840"/>
    </source>
</evidence>
<dbReference type="GO" id="GO:0004672">
    <property type="term" value="F:protein kinase activity"/>
    <property type="evidence" value="ECO:0007669"/>
    <property type="project" value="InterPro"/>
</dbReference>
<feature type="binding site" evidence="3">
    <location>
        <position position="57"/>
    </location>
    <ligand>
        <name>ATP</name>
        <dbReference type="ChEBI" id="CHEBI:30616"/>
    </ligand>
</feature>
<dbReference type="InterPro" id="IPR000719">
    <property type="entry name" value="Prot_kinase_dom"/>
</dbReference>
<dbReference type="InterPro" id="IPR011009">
    <property type="entry name" value="Kinase-like_dom_sf"/>
</dbReference>
<dbReference type="Pfam" id="PF00069">
    <property type="entry name" value="Pkinase"/>
    <property type="match status" value="1"/>
</dbReference>
<dbReference type="InterPro" id="IPR017441">
    <property type="entry name" value="Protein_kinase_ATP_BS"/>
</dbReference>
<dbReference type="EMBL" id="CAJVPV010004189">
    <property type="protein sequence ID" value="CAG8568377.1"/>
    <property type="molecule type" value="Genomic_DNA"/>
</dbReference>
<dbReference type="SMART" id="SM00220">
    <property type="entry name" value="S_TKc"/>
    <property type="match status" value="1"/>
</dbReference>
<name>A0A9N9G0A7_9GLOM</name>